<name>A0A6C0CJZ8_9ZZZZ</name>
<reference evidence="2" key="1">
    <citation type="journal article" date="2020" name="Nature">
        <title>Giant virus diversity and host interactions through global metagenomics.</title>
        <authorList>
            <person name="Schulz F."/>
            <person name="Roux S."/>
            <person name="Paez-Espino D."/>
            <person name="Jungbluth S."/>
            <person name="Walsh D.A."/>
            <person name="Denef V.J."/>
            <person name="McMahon K.D."/>
            <person name="Konstantinidis K.T."/>
            <person name="Eloe-Fadrosh E.A."/>
            <person name="Kyrpides N.C."/>
            <person name="Woyke T."/>
        </authorList>
    </citation>
    <scope>NUCLEOTIDE SEQUENCE</scope>
    <source>
        <strain evidence="2">GVMAG-M-3300021185-45</strain>
    </source>
</reference>
<feature type="region of interest" description="Disordered" evidence="1">
    <location>
        <begin position="147"/>
        <end position="170"/>
    </location>
</feature>
<evidence type="ECO:0000313" key="2">
    <source>
        <dbReference type="EMBL" id="QHT04482.1"/>
    </source>
</evidence>
<organism evidence="2">
    <name type="scientific">viral metagenome</name>
    <dbReference type="NCBI Taxonomy" id="1070528"/>
    <lineage>
        <taxon>unclassified sequences</taxon>
        <taxon>metagenomes</taxon>
        <taxon>organismal metagenomes</taxon>
    </lineage>
</organism>
<accession>A0A6C0CJZ8</accession>
<evidence type="ECO:0000256" key="1">
    <source>
        <dbReference type="SAM" id="MobiDB-lite"/>
    </source>
</evidence>
<feature type="compositionally biased region" description="Acidic residues" evidence="1">
    <location>
        <begin position="152"/>
        <end position="170"/>
    </location>
</feature>
<dbReference type="EMBL" id="MN739430">
    <property type="protein sequence ID" value="QHT04482.1"/>
    <property type="molecule type" value="Genomic_DNA"/>
</dbReference>
<proteinExistence type="predicted"/>
<protein>
    <submittedName>
        <fullName evidence="2">Uncharacterized protein</fullName>
    </submittedName>
</protein>
<sequence>MSSFASNEQQSINTVDLSGTNMNIIEDDEFEEIEQAIRSSDKNPYGMHAQLSAHKQPYARKALIEFFETNMRIVFIGSSSGESRTHSVYRGRDGRLYNVHNSAYSSRMDVFYFTEGDLNWAFEENPEGKPDWTMCDDVKKEIAKMNGLNTESETDEDMPSLVDDSDTDDEDITLPIGRRVSEAIPIPISRSVSEAIPINFSRGVSNL</sequence>
<dbReference type="AlphaFoldDB" id="A0A6C0CJZ8"/>